<dbReference type="SUPFAM" id="SSF52833">
    <property type="entry name" value="Thioredoxin-like"/>
    <property type="match status" value="3"/>
</dbReference>
<evidence type="ECO:0000256" key="6">
    <source>
        <dbReference type="SAM" id="SignalP"/>
    </source>
</evidence>
<keyword evidence="3" id="KW-0677">Repeat</keyword>
<dbReference type="PRINTS" id="PR00421">
    <property type="entry name" value="THIOREDOXIN"/>
</dbReference>
<comment type="similarity">
    <text evidence="1 5">Belongs to the protein disulfide isomerase family.</text>
</comment>
<dbReference type="InterPro" id="IPR036249">
    <property type="entry name" value="Thioredoxin-like_sf"/>
</dbReference>
<dbReference type="GO" id="GO:0003756">
    <property type="term" value="F:protein disulfide isomerase activity"/>
    <property type="evidence" value="ECO:0007669"/>
    <property type="project" value="InterPro"/>
</dbReference>
<dbReference type="FunFam" id="3.40.30.10:FF:000398">
    <property type="entry name" value="Thioredoxin domain-containing protein"/>
    <property type="match status" value="1"/>
</dbReference>
<feature type="chain" id="PRO_5044660831" evidence="6">
    <location>
        <begin position="28"/>
        <end position="394"/>
    </location>
</feature>
<dbReference type="EnsemblMetazoa" id="XM_392102">
    <property type="protein sequence ID" value="XP_392102"/>
    <property type="gene ID" value="LOC408557"/>
</dbReference>
<evidence type="ECO:0000313" key="8">
    <source>
        <dbReference type="EnsemblMetazoa" id="XP_392102"/>
    </source>
</evidence>
<evidence type="ECO:0000256" key="3">
    <source>
        <dbReference type="ARBA" id="ARBA00022737"/>
    </source>
</evidence>
<evidence type="ECO:0000313" key="10">
    <source>
        <dbReference type="RefSeq" id="XP_392102.4"/>
    </source>
</evidence>
<feature type="domain" description="Thioredoxin" evidence="7">
    <location>
        <begin position="16"/>
        <end position="140"/>
    </location>
</feature>
<dbReference type="AlphaFoldDB" id="A0A7M7R6I1"/>
<feature type="domain" description="Thioredoxin" evidence="7">
    <location>
        <begin position="269"/>
        <end position="389"/>
    </location>
</feature>
<dbReference type="Gene3D" id="3.40.30.10">
    <property type="entry name" value="Glutaredoxin"/>
    <property type="match status" value="3"/>
</dbReference>
<evidence type="ECO:0000259" key="7">
    <source>
        <dbReference type="PROSITE" id="PS51352"/>
    </source>
</evidence>
<dbReference type="NCBIfam" id="TIGR01126">
    <property type="entry name" value="pdi_dom"/>
    <property type="match status" value="2"/>
</dbReference>
<dbReference type="InterPro" id="IPR013766">
    <property type="entry name" value="Thioredoxin_domain"/>
</dbReference>
<accession>A0A8B9B2W6</accession>
<proteinExistence type="inferred from homology"/>
<evidence type="ECO:0000256" key="2">
    <source>
        <dbReference type="ARBA" id="ARBA00022729"/>
    </source>
</evidence>
<dbReference type="GO" id="GO:0006457">
    <property type="term" value="P:protein folding"/>
    <property type="evidence" value="ECO:0007669"/>
    <property type="project" value="TreeGrafter"/>
</dbReference>
<protein>
    <submittedName>
        <fullName evidence="10">Thioredoxin domain-containing protein 5 homolog</fullName>
    </submittedName>
</protein>
<dbReference type="InterPro" id="IPR017937">
    <property type="entry name" value="Thioredoxin_CS"/>
</dbReference>
<keyword evidence="9" id="KW-1185">Reference proteome</keyword>
<feature type="signal peptide" evidence="6">
    <location>
        <begin position="1"/>
        <end position="27"/>
    </location>
</feature>
<reference evidence="10" key="2">
    <citation type="submission" date="2025-04" db="UniProtKB">
        <authorList>
            <consortium name="RefSeq"/>
        </authorList>
    </citation>
    <scope>IDENTIFICATION</scope>
    <source>
        <strain evidence="10">DH4</strain>
        <tissue evidence="10">Whole body</tissue>
    </source>
</reference>
<evidence type="ECO:0000256" key="5">
    <source>
        <dbReference type="RuleBase" id="RU004208"/>
    </source>
</evidence>
<accession>A0A7M7R6I1</accession>
<organism evidence="8">
    <name type="scientific">Apis mellifera</name>
    <name type="common">Honeybee</name>
    <dbReference type="NCBI Taxonomy" id="7460"/>
    <lineage>
        <taxon>Eukaryota</taxon>
        <taxon>Metazoa</taxon>
        <taxon>Ecdysozoa</taxon>
        <taxon>Arthropoda</taxon>
        <taxon>Hexapoda</taxon>
        <taxon>Insecta</taxon>
        <taxon>Pterygota</taxon>
        <taxon>Neoptera</taxon>
        <taxon>Endopterygota</taxon>
        <taxon>Hymenoptera</taxon>
        <taxon>Apocrita</taxon>
        <taxon>Aculeata</taxon>
        <taxon>Apoidea</taxon>
        <taxon>Anthophila</taxon>
        <taxon>Apidae</taxon>
        <taxon>Apis</taxon>
    </lineage>
</organism>
<dbReference type="InterPro" id="IPR005788">
    <property type="entry name" value="PDI_thioredoxin-like_dom"/>
</dbReference>
<dbReference type="KEGG" id="ame:408557"/>
<evidence type="ECO:0000313" key="9">
    <source>
        <dbReference type="Proteomes" id="UP000005203"/>
    </source>
</evidence>
<name>A0A7M7R6I1_APIME</name>
<dbReference type="Proteomes" id="UP000005203">
    <property type="component" value="Linkage group LG16"/>
</dbReference>
<dbReference type="PANTHER" id="PTHR45672">
    <property type="entry name" value="PROTEIN DISULFIDE-ISOMERASE C17H9.14C-RELATED"/>
    <property type="match status" value="1"/>
</dbReference>
<dbReference type="GeneID" id="408557"/>
<reference evidence="8" key="1">
    <citation type="submission" date="2021-01" db="UniProtKB">
        <authorList>
            <consortium name="EnsemblMetazoa"/>
        </authorList>
    </citation>
    <scope>IDENTIFICATION</scope>
    <source>
        <strain evidence="8">DH4</strain>
    </source>
</reference>
<keyword evidence="2 6" id="KW-0732">Signal</keyword>
<dbReference type="PROSITE" id="PS00194">
    <property type="entry name" value="THIOREDOXIN_1"/>
    <property type="match status" value="3"/>
</dbReference>
<dbReference type="Pfam" id="PF00085">
    <property type="entry name" value="Thioredoxin"/>
    <property type="match status" value="3"/>
</dbReference>
<keyword evidence="4" id="KW-0676">Redox-active center</keyword>
<dbReference type="PANTHER" id="PTHR45672:SF3">
    <property type="entry name" value="THIOREDOXIN DOMAIN-CONTAINING PROTEIN 5"/>
    <property type="match status" value="1"/>
</dbReference>
<evidence type="ECO:0000256" key="1">
    <source>
        <dbReference type="ARBA" id="ARBA00006347"/>
    </source>
</evidence>
<dbReference type="GO" id="GO:0005783">
    <property type="term" value="C:endoplasmic reticulum"/>
    <property type="evidence" value="ECO:0007669"/>
    <property type="project" value="TreeGrafter"/>
</dbReference>
<dbReference type="CTD" id="32124"/>
<dbReference type="CDD" id="cd03005">
    <property type="entry name" value="PDI_a_ERp46"/>
    <property type="match status" value="3"/>
</dbReference>
<dbReference type="RefSeq" id="XP_392102.4">
    <property type="nucleotide sequence ID" value="XM_392102.7"/>
</dbReference>
<dbReference type="PROSITE" id="PS51352">
    <property type="entry name" value="THIOREDOXIN_2"/>
    <property type="match status" value="3"/>
</dbReference>
<dbReference type="OrthoDB" id="71336at2759"/>
<evidence type="ECO:0000256" key="4">
    <source>
        <dbReference type="ARBA" id="ARBA00023284"/>
    </source>
</evidence>
<dbReference type="InterPro" id="IPR051063">
    <property type="entry name" value="PDI"/>
</dbReference>
<sequence>MNIISLNFVMLKKHILLLIFMLSQVNSEEDHLYSVQYTKDNFSIEIQKKNHLVMFYAPWCGHCQRLEPIWEQIAKMSYNEDSNVKIAKVDCTTDSNLCAEHDVTGYPTLKFFKAGETKGIKFKGTRDLISLISFLTDHLGITFGSENIIPSPPEAVNGLLELTEDNFDKHVSSGYHFVKFYAPWCGHCQKLAPTWEELANSLRNDNYVSISKVDCTQHRSVCGQFDIKGYPTLLWIEDGKKVDKYTGQRTHEELKAYVSKMLEKENDQMDTKTDNSDSTTHAVLSLTGESFKHGIENGISFVKFFAPWCGHCKRLAPIWKDLGKKFLTNKNVKIVKVDCTLDISKELCNEQEVDGFPTLYLYRDGLKVSEYNGARNLDDLYEFIMTYVQPHDEL</sequence>
<gene>
    <name evidence="10" type="primary">LOC408557</name>
</gene>
<feature type="domain" description="Thioredoxin" evidence="7">
    <location>
        <begin position="141"/>
        <end position="263"/>
    </location>
</feature>